<feature type="domain" description="Restriction endonuclease type IV Mrr" evidence="1">
    <location>
        <begin position="62"/>
        <end position="170"/>
    </location>
</feature>
<dbReference type="GO" id="GO:0004519">
    <property type="term" value="F:endonuclease activity"/>
    <property type="evidence" value="ECO:0007669"/>
    <property type="project" value="InterPro"/>
</dbReference>
<protein>
    <recommendedName>
        <fullName evidence="1">Restriction endonuclease type IV Mrr domain-containing protein</fullName>
    </recommendedName>
</protein>
<dbReference type="GO" id="GO:0003677">
    <property type="term" value="F:DNA binding"/>
    <property type="evidence" value="ECO:0007669"/>
    <property type="project" value="InterPro"/>
</dbReference>
<dbReference type="AlphaFoldDB" id="A0A2I1DIH1"/>
<dbReference type="EMBL" id="MXAV01000053">
    <property type="protein sequence ID" value="PKY09669.1"/>
    <property type="molecule type" value="Genomic_DNA"/>
</dbReference>
<dbReference type="GO" id="GO:0009307">
    <property type="term" value="P:DNA restriction-modification system"/>
    <property type="evidence" value="ECO:0007669"/>
    <property type="project" value="InterPro"/>
</dbReference>
<dbReference type="Pfam" id="PF04471">
    <property type="entry name" value="Mrr_cat"/>
    <property type="match status" value="1"/>
</dbReference>
<evidence type="ECO:0000259" key="1">
    <source>
        <dbReference type="Pfam" id="PF04471"/>
    </source>
</evidence>
<dbReference type="Proteomes" id="UP000234329">
    <property type="component" value="Unassembled WGS sequence"/>
</dbReference>
<dbReference type="OrthoDB" id="577942at2"/>
<keyword evidence="3" id="KW-1185">Reference proteome</keyword>
<dbReference type="InterPro" id="IPR011856">
    <property type="entry name" value="tRNA_endonuc-like_dom_sf"/>
</dbReference>
<dbReference type="Gene3D" id="3.40.1350.10">
    <property type="match status" value="1"/>
</dbReference>
<accession>A0A2I1DIH1</accession>
<reference evidence="2 3" key="1">
    <citation type="submission" date="2017-03" db="EMBL/GenBank/DDBJ databases">
        <title>Draft genime sequence of the acidophilic sulfur-oxidizing bacterium Acidithiobacillus sp. SH, isolated from seawater.</title>
        <authorList>
            <person name="Sharmin S."/>
            <person name="Tokuhisa M."/>
            <person name="Kanao T."/>
            <person name="Kamimura K."/>
        </authorList>
    </citation>
    <scope>NUCLEOTIDE SEQUENCE [LARGE SCALE GENOMIC DNA]</scope>
    <source>
        <strain evidence="2 3">SH</strain>
    </source>
</reference>
<proteinExistence type="predicted"/>
<dbReference type="InterPro" id="IPR007560">
    <property type="entry name" value="Restrct_endonuc_IV_Mrr"/>
</dbReference>
<dbReference type="InParanoid" id="A0A2I1DIH1"/>
<dbReference type="InterPro" id="IPR011335">
    <property type="entry name" value="Restrct_endonuc-II-like"/>
</dbReference>
<gene>
    <name evidence="2" type="ORF">B1757_13785</name>
</gene>
<dbReference type="SUPFAM" id="SSF52980">
    <property type="entry name" value="Restriction endonuclease-like"/>
    <property type="match status" value="1"/>
</dbReference>
<sequence length="179" mass="20272">MWSMTHLKTLVVRALTIRGNQKAAHKAGHKHRITQGKKSIKKISDITGNDTQATFARRLAYLRSIDPLVFEELVLEAFQRDRYPIRRNQRYTGDGGLDGQVYMDEGWWAIQCKRYRGAVNKAHIEQFRVDAQREGCVGGIFVHTGKTPKNGKHLAQGVTIISGSRLTSWLAGECPLREN</sequence>
<comment type="caution">
    <text evidence="2">The sequence shown here is derived from an EMBL/GenBank/DDBJ whole genome shotgun (WGS) entry which is preliminary data.</text>
</comment>
<evidence type="ECO:0000313" key="3">
    <source>
        <dbReference type="Proteomes" id="UP000234329"/>
    </source>
</evidence>
<name>A0A2I1DIH1_9PROT</name>
<evidence type="ECO:0000313" key="2">
    <source>
        <dbReference type="EMBL" id="PKY09669.1"/>
    </source>
</evidence>
<dbReference type="RefSeq" id="WP_101538879.1">
    <property type="nucleotide sequence ID" value="NZ_MXAV01000053.1"/>
</dbReference>
<organism evidence="2 3">
    <name type="scientific">Acidithiobacillus marinus</name>
    <dbReference type="NCBI Taxonomy" id="187490"/>
    <lineage>
        <taxon>Bacteria</taxon>
        <taxon>Pseudomonadati</taxon>
        <taxon>Pseudomonadota</taxon>
        <taxon>Acidithiobacillia</taxon>
        <taxon>Acidithiobacillales</taxon>
        <taxon>Acidithiobacillaceae</taxon>
        <taxon>Acidithiobacillus</taxon>
    </lineage>
</organism>